<keyword evidence="1" id="KW-1133">Transmembrane helix</keyword>
<evidence type="ECO:0000313" key="3">
    <source>
        <dbReference type="Proteomes" id="UP000564806"/>
    </source>
</evidence>
<feature type="transmembrane region" description="Helical" evidence="1">
    <location>
        <begin position="42"/>
        <end position="62"/>
    </location>
</feature>
<dbReference type="RefSeq" id="WP_175372395.1">
    <property type="nucleotide sequence ID" value="NZ_JABWCS010000211.1"/>
</dbReference>
<keyword evidence="1" id="KW-0812">Transmembrane</keyword>
<evidence type="ECO:0000256" key="1">
    <source>
        <dbReference type="SAM" id="Phobius"/>
    </source>
</evidence>
<sequence>MSEKDIVQYLNGISSNIGRVADSIGQLTVRSTTSINNLNETLSVTNILLAILVLLSIANFILKLKKR</sequence>
<evidence type="ECO:0000313" key="2">
    <source>
        <dbReference type="EMBL" id="NUU61910.1"/>
    </source>
</evidence>
<keyword evidence="1" id="KW-0472">Membrane</keyword>
<dbReference type="AlphaFoldDB" id="A0A850EQ90"/>
<accession>A0A850EQ90</accession>
<gene>
    <name evidence="2" type="ORF">HPT30_16320</name>
</gene>
<comment type="caution">
    <text evidence="2">The sequence shown here is derived from an EMBL/GenBank/DDBJ whole genome shotgun (WGS) entry which is preliminary data.</text>
</comment>
<protein>
    <submittedName>
        <fullName evidence="2">Uncharacterized protein</fullName>
    </submittedName>
</protein>
<proteinExistence type="predicted"/>
<organism evidence="2 3">
    <name type="scientific">Paenibacillus agri</name>
    <dbReference type="NCBI Taxonomy" id="2744309"/>
    <lineage>
        <taxon>Bacteria</taxon>
        <taxon>Bacillati</taxon>
        <taxon>Bacillota</taxon>
        <taxon>Bacilli</taxon>
        <taxon>Bacillales</taxon>
        <taxon>Paenibacillaceae</taxon>
        <taxon>Paenibacillus</taxon>
    </lineage>
</organism>
<dbReference type="Proteomes" id="UP000564806">
    <property type="component" value="Unassembled WGS sequence"/>
</dbReference>
<reference evidence="2" key="1">
    <citation type="submission" date="2020-06" db="EMBL/GenBank/DDBJ databases">
        <title>Paenibacillus sp. nov., isolated from soil.</title>
        <authorList>
            <person name="Seo Y.L."/>
        </authorList>
    </citation>
    <scope>NUCLEOTIDE SEQUENCE [LARGE SCALE GENOMIC DNA]</scope>
    <source>
        <strain evidence="2">JW14</strain>
    </source>
</reference>
<name>A0A850EQ90_9BACL</name>
<keyword evidence="3" id="KW-1185">Reference proteome</keyword>
<dbReference type="EMBL" id="JABWCS010000211">
    <property type="protein sequence ID" value="NUU61910.1"/>
    <property type="molecule type" value="Genomic_DNA"/>
</dbReference>